<organism evidence="1 2">
    <name type="scientific">Racocetra persica</name>
    <dbReference type="NCBI Taxonomy" id="160502"/>
    <lineage>
        <taxon>Eukaryota</taxon>
        <taxon>Fungi</taxon>
        <taxon>Fungi incertae sedis</taxon>
        <taxon>Mucoromycota</taxon>
        <taxon>Glomeromycotina</taxon>
        <taxon>Glomeromycetes</taxon>
        <taxon>Diversisporales</taxon>
        <taxon>Gigasporaceae</taxon>
        <taxon>Racocetra</taxon>
    </lineage>
</organism>
<sequence>MDETKLKLKNQPKKNREKETKLNVYCRHLEGTLNLSDFSDLKELDYRNLLTNLTLTNDLTNLKHLDLSSNNFSAEQNLSFLVGATSLEYLYLGIYNRFTGSLDYLNEMEKLRELNISNTDINEVDINKLPKSLESIEYSIELRPSCKLTTIVPQLEKYGKYGRCKKCQQPNTSKNRCQPCVDEE</sequence>
<name>A0ACA9MJG5_9GLOM</name>
<evidence type="ECO:0000313" key="2">
    <source>
        <dbReference type="Proteomes" id="UP000789920"/>
    </source>
</evidence>
<proteinExistence type="predicted"/>
<dbReference type="EMBL" id="CAJVQC010008675">
    <property type="protein sequence ID" value="CAG8595478.1"/>
    <property type="molecule type" value="Genomic_DNA"/>
</dbReference>
<accession>A0ACA9MJG5</accession>
<gene>
    <name evidence="1" type="ORF">RPERSI_LOCUS5709</name>
</gene>
<dbReference type="Proteomes" id="UP000789920">
    <property type="component" value="Unassembled WGS sequence"/>
</dbReference>
<evidence type="ECO:0000313" key="1">
    <source>
        <dbReference type="EMBL" id="CAG8595478.1"/>
    </source>
</evidence>
<reference evidence="1" key="1">
    <citation type="submission" date="2021-06" db="EMBL/GenBank/DDBJ databases">
        <authorList>
            <person name="Kallberg Y."/>
            <person name="Tangrot J."/>
            <person name="Rosling A."/>
        </authorList>
    </citation>
    <scope>NUCLEOTIDE SEQUENCE</scope>
    <source>
        <strain evidence="1">MA461A</strain>
    </source>
</reference>
<comment type="caution">
    <text evidence="1">The sequence shown here is derived from an EMBL/GenBank/DDBJ whole genome shotgun (WGS) entry which is preliminary data.</text>
</comment>
<keyword evidence="2" id="KW-1185">Reference proteome</keyword>
<protein>
    <submittedName>
        <fullName evidence="1">16085_t:CDS:1</fullName>
    </submittedName>
</protein>